<dbReference type="Pfam" id="PF01168">
    <property type="entry name" value="Ala_racemase_N"/>
    <property type="match status" value="1"/>
</dbReference>
<accession>A0A212RTM2</accession>
<keyword evidence="1 2" id="KW-0663">Pyridoxal phosphate</keyword>
<sequence>MHAGTEQAGAGQSHLAAIQARIAAAAARAGRSPADITLIAVSKVQPAHRIEAVLADGQRVFGENYVQEAAGRWPAYREIYPDLEIHLIGALQSNKALDAVKLFDVIQTLDRPKLAAALARAFERLGLTRPLYVEVNTGGEAQKAGIRPEELDPFIAHCRRDLGLPIEGLMAIPPSDDDVAPHTALLGRLAARNGLGRLSIGMSADFETAIRFGATHVRIGSALFGERQPRKAEA</sequence>
<feature type="domain" description="Alanine racemase N-terminal" evidence="5">
    <location>
        <begin position="14"/>
        <end position="227"/>
    </location>
</feature>
<dbReference type="Proteomes" id="UP000197065">
    <property type="component" value="Unassembled WGS sequence"/>
</dbReference>
<dbReference type="PIRSF" id="PIRSF004848">
    <property type="entry name" value="YBL036c_PLPDEIII"/>
    <property type="match status" value="1"/>
</dbReference>
<evidence type="ECO:0000313" key="7">
    <source>
        <dbReference type="Proteomes" id="UP000197065"/>
    </source>
</evidence>
<dbReference type="NCBIfam" id="TIGR00044">
    <property type="entry name" value="YggS family pyridoxal phosphate-dependent enzyme"/>
    <property type="match status" value="1"/>
</dbReference>
<reference evidence="6 7" key="1">
    <citation type="submission" date="2017-06" db="EMBL/GenBank/DDBJ databases">
        <authorList>
            <person name="Kim H.J."/>
            <person name="Triplett B.A."/>
        </authorList>
    </citation>
    <scope>NUCLEOTIDE SEQUENCE [LARGE SCALE GENOMIC DNA]</scope>
    <source>
        <strain evidence="6 7">B29T1</strain>
    </source>
</reference>
<dbReference type="FunFam" id="3.20.20.10:FF:000018">
    <property type="entry name" value="Pyridoxal phosphate homeostasis protein"/>
    <property type="match status" value="1"/>
</dbReference>
<dbReference type="InterPro" id="IPR011078">
    <property type="entry name" value="PyrdxlP_homeostasis"/>
</dbReference>
<organism evidence="6 7">
    <name type="scientific">Arboricoccus pini</name>
    <dbReference type="NCBI Taxonomy" id="1963835"/>
    <lineage>
        <taxon>Bacteria</taxon>
        <taxon>Pseudomonadati</taxon>
        <taxon>Pseudomonadota</taxon>
        <taxon>Alphaproteobacteria</taxon>
        <taxon>Geminicoccales</taxon>
        <taxon>Geminicoccaceae</taxon>
        <taxon>Arboricoccus</taxon>
    </lineage>
</organism>
<dbReference type="AlphaFoldDB" id="A0A212RTM2"/>
<evidence type="ECO:0000256" key="4">
    <source>
        <dbReference type="RuleBase" id="RU004514"/>
    </source>
</evidence>
<proteinExistence type="inferred from homology"/>
<dbReference type="Gene3D" id="3.20.20.10">
    <property type="entry name" value="Alanine racemase"/>
    <property type="match status" value="1"/>
</dbReference>
<dbReference type="SUPFAM" id="SSF51419">
    <property type="entry name" value="PLP-binding barrel"/>
    <property type="match status" value="1"/>
</dbReference>
<comment type="function">
    <text evidence="2">Pyridoxal 5'-phosphate (PLP)-binding protein, which is involved in PLP homeostasis.</text>
</comment>
<evidence type="ECO:0000256" key="2">
    <source>
        <dbReference type="HAMAP-Rule" id="MF_02087"/>
    </source>
</evidence>
<dbReference type="CDD" id="cd00635">
    <property type="entry name" value="PLPDE_III_YBL036c_like"/>
    <property type="match status" value="1"/>
</dbReference>
<dbReference type="PANTHER" id="PTHR10146:SF14">
    <property type="entry name" value="PYRIDOXAL PHOSPHATE HOMEOSTASIS PROTEIN"/>
    <property type="match status" value="1"/>
</dbReference>
<protein>
    <recommendedName>
        <fullName evidence="2">Pyridoxal phosphate homeostasis protein</fullName>
        <shortName evidence="2">PLP homeostasis protein</shortName>
    </recommendedName>
</protein>
<dbReference type="EMBL" id="FYEH01000014">
    <property type="protein sequence ID" value="SNB75853.1"/>
    <property type="molecule type" value="Genomic_DNA"/>
</dbReference>
<evidence type="ECO:0000313" key="6">
    <source>
        <dbReference type="EMBL" id="SNB75853.1"/>
    </source>
</evidence>
<comment type="similarity">
    <text evidence="2 4">Belongs to the pyridoxal phosphate-binding protein YggS/PROSC family.</text>
</comment>
<comment type="cofactor">
    <cofactor evidence="3">
        <name>pyridoxal 5'-phosphate</name>
        <dbReference type="ChEBI" id="CHEBI:597326"/>
    </cofactor>
</comment>
<evidence type="ECO:0000256" key="1">
    <source>
        <dbReference type="ARBA" id="ARBA00022898"/>
    </source>
</evidence>
<evidence type="ECO:0000259" key="5">
    <source>
        <dbReference type="Pfam" id="PF01168"/>
    </source>
</evidence>
<dbReference type="OrthoDB" id="9804072at2"/>
<gene>
    <name evidence="6" type="ORF">SAMN07250955_11423</name>
</gene>
<dbReference type="PANTHER" id="PTHR10146">
    <property type="entry name" value="PROLINE SYNTHETASE CO-TRANSCRIBED BACTERIAL HOMOLOG PROTEIN"/>
    <property type="match status" value="1"/>
</dbReference>
<dbReference type="RefSeq" id="WP_088562535.1">
    <property type="nucleotide sequence ID" value="NZ_FYEH01000014.1"/>
</dbReference>
<name>A0A212RTM2_9PROT</name>
<dbReference type="HAMAP" id="MF_02087">
    <property type="entry name" value="PLP_homeostasis"/>
    <property type="match status" value="1"/>
</dbReference>
<dbReference type="GO" id="GO:0030170">
    <property type="term" value="F:pyridoxal phosphate binding"/>
    <property type="evidence" value="ECO:0007669"/>
    <property type="project" value="UniProtKB-UniRule"/>
</dbReference>
<feature type="modified residue" description="N6-(pyridoxal phosphate)lysine" evidence="2 3">
    <location>
        <position position="43"/>
    </location>
</feature>
<keyword evidence="7" id="KW-1185">Reference proteome</keyword>
<dbReference type="InterPro" id="IPR029066">
    <property type="entry name" value="PLP-binding_barrel"/>
</dbReference>
<evidence type="ECO:0000256" key="3">
    <source>
        <dbReference type="PIRSR" id="PIRSR004848-1"/>
    </source>
</evidence>
<dbReference type="InterPro" id="IPR001608">
    <property type="entry name" value="Ala_racemase_N"/>
</dbReference>